<name>A0ABR0M324_9PEZI</name>
<dbReference type="EMBL" id="JAVRRA010002227">
    <property type="protein sequence ID" value="KAK5278162.1"/>
    <property type="molecule type" value="Genomic_DNA"/>
</dbReference>
<protein>
    <submittedName>
        <fullName evidence="1">Ran-specific GTPase-activating protein 30</fullName>
    </submittedName>
</protein>
<reference evidence="1 2" key="1">
    <citation type="submission" date="2023-08" db="EMBL/GenBank/DDBJ databases">
        <title>Black Yeasts Isolated from many extreme environments.</title>
        <authorList>
            <person name="Coleine C."/>
            <person name="Stajich J.E."/>
            <person name="Selbmann L."/>
        </authorList>
    </citation>
    <scope>NUCLEOTIDE SEQUENCE [LARGE SCALE GENOMIC DNA]</scope>
    <source>
        <strain evidence="1 2">CCFEE 536</strain>
    </source>
</reference>
<sequence>MDILLGKVTQQAMNYAIRYVHLGRRQQLMDLETYQVYRSGITITSGYAIRQCGRLLK</sequence>
<evidence type="ECO:0000313" key="2">
    <source>
        <dbReference type="Proteomes" id="UP001357485"/>
    </source>
</evidence>
<dbReference type="Proteomes" id="UP001357485">
    <property type="component" value="Unassembled WGS sequence"/>
</dbReference>
<gene>
    <name evidence="1" type="primary">YRB30_3</name>
    <name evidence="1" type="ORF">LTR16_008934</name>
</gene>
<accession>A0ABR0M324</accession>
<feature type="non-terminal residue" evidence="1">
    <location>
        <position position="57"/>
    </location>
</feature>
<proteinExistence type="predicted"/>
<keyword evidence="2" id="KW-1185">Reference proteome</keyword>
<organism evidence="1 2">
    <name type="scientific">Cryomyces antarcticus</name>
    <dbReference type="NCBI Taxonomy" id="329879"/>
    <lineage>
        <taxon>Eukaryota</taxon>
        <taxon>Fungi</taxon>
        <taxon>Dikarya</taxon>
        <taxon>Ascomycota</taxon>
        <taxon>Pezizomycotina</taxon>
        <taxon>Dothideomycetes</taxon>
        <taxon>Dothideomycetes incertae sedis</taxon>
        <taxon>Cryomyces</taxon>
    </lineage>
</organism>
<evidence type="ECO:0000313" key="1">
    <source>
        <dbReference type="EMBL" id="KAK5278162.1"/>
    </source>
</evidence>
<comment type="caution">
    <text evidence="1">The sequence shown here is derived from an EMBL/GenBank/DDBJ whole genome shotgun (WGS) entry which is preliminary data.</text>
</comment>